<evidence type="ECO:0000313" key="9">
    <source>
        <dbReference type="EMBL" id="KAH3857517.1"/>
    </source>
</evidence>
<keyword evidence="3" id="KW-0847">Vitamin C</keyword>
<organism evidence="9 10">
    <name type="scientific">Dreissena polymorpha</name>
    <name type="common">Zebra mussel</name>
    <name type="synonym">Mytilus polymorpha</name>
    <dbReference type="NCBI Taxonomy" id="45954"/>
    <lineage>
        <taxon>Eukaryota</taxon>
        <taxon>Metazoa</taxon>
        <taxon>Spiralia</taxon>
        <taxon>Lophotrochozoa</taxon>
        <taxon>Mollusca</taxon>
        <taxon>Bivalvia</taxon>
        <taxon>Autobranchia</taxon>
        <taxon>Heteroconchia</taxon>
        <taxon>Euheterodonta</taxon>
        <taxon>Imparidentia</taxon>
        <taxon>Neoheterodontei</taxon>
        <taxon>Myida</taxon>
        <taxon>Dreissenoidea</taxon>
        <taxon>Dreissenidae</taxon>
        <taxon>Dreissena</taxon>
    </lineage>
</organism>
<evidence type="ECO:0000256" key="4">
    <source>
        <dbReference type="ARBA" id="ARBA00022964"/>
    </source>
</evidence>
<gene>
    <name evidence="9" type="ORF">DPMN_100126</name>
</gene>
<dbReference type="SMART" id="SM00702">
    <property type="entry name" value="P4Hc"/>
    <property type="match status" value="1"/>
</dbReference>
<keyword evidence="2" id="KW-0479">Metal-binding</keyword>
<keyword evidence="6" id="KW-0408">Iron</keyword>
<dbReference type="Gene3D" id="2.60.120.620">
    <property type="entry name" value="q2cbj1_9rhob like domain"/>
    <property type="match status" value="1"/>
</dbReference>
<dbReference type="GO" id="GO:0031418">
    <property type="term" value="F:L-ascorbic acid binding"/>
    <property type="evidence" value="ECO:0007669"/>
    <property type="project" value="UniProtKB-KW"/>
</dbReference>
<dbReference type="SUPFAM" id="SSF48452">
    <property type="entry name" value="TPR-like"/>
    <property type="match status" value="1"/>
</dbReference>
<dbReference type="AlphaFoldDB" id="A0A9D4LHM4"/>
<evidence type="ECO:0000256" key="3">
    <source>
        <dbReference type="ARBA" id="ARBA00022896"/>
    </source>
</evidence>
<dbReference type="InterPro" id="IPR011990">
    <property type="entry name" value="TPR-like_helical_dom_sf"/>
</dbReference>
<feature type="chain" id="PRO_5038920566" description="Prolyl 4-hydroxylase alpha subunit domain-containing protein" evidence="7">
    <location>
        <begin position="22"/>
        <end position="539"/>
    </location>
</feature>
<dbReference type="InterPro" id="IPR013547">
    <property type="entry name" value="P4H_N"/>
</dbReference>
<comment type="cofactor">
    <cofactor evidence="1">
        <name>L-ascorbate</name>
        <dbReference type="ChEBI" id="CHEBI:38290"/>
    </cofactor>
</comment>
<accession>A0A9D4LHM4</accession>
<feature type="signal peptide" evidence="7">
    <location>
        <begin position="1"/>
        <end position="21"/>
    </location>
</feature>
<evidence type="ECO:0000256" key="5">
    <source>
        <dbReference type="ARBA" id="ARBA00023002"/>
    </source>
</evidence>
<dbReference type="PANTHER" id="PTHR10869">
    <property type="entry name" value="PROLYL 4-HYDROXYLASE ALPHA SUBUNIT"/>
    <property type="match status" value="1"/>
</dbReference>
<sequence>MSARSVFGVVASFLLVASVIGQQFSSTVEITKFLENEKSVLNSLRNYIYRQEKIGQPVEENIKNAIQLLKDENNKSISILPVTTALTVFHFLSRASRDWARLHERVTCEEHDQCPFLTGADVIDVVRKREGILWPEKRDVIQAALGVLNVWSVFDLDLATLTSGALSTGQSKPMSGDDIFFIGNSARDSGKLFEAITWFQYLVDHWSSFKVHEVKYTALVRTLAMALKEYGMTQRGIELLQKARDKEPADTALVRDLNYLLTTTDGRDVGKALQPVQAPADDVAIQEERFQDICRSSLNKDWPVTPKQLHCYRLRLWNYYGFSKLELLSWLPRIELIYDVINKMEAGTLIAQSGNEIVFKQRDRLGTTAYGLVDERHLSAPICEWNKAFPSLLTKVTQRLESATHLYLRHAYKNPSSDCFRMSNLGPGVPTWPRTDYFDKEMFLHTHTGNRLATIMIQLNDVAHGGQLVFPQLNITIPTIQGSAVIWENLKRNGQPSDRSIHRNCPSLVGPHWGLFKNVFYSNQLFRRRCMQYKNILFS</sequence>
<dbReference type="InterPro" id="IPR045054">
    <property type="entry name" value="P4HA-like"/>
</dbReference>
<feature type="domain" description="Prolyl 4-hydroxylase alpha subunit" evidence="8">
    <location>
        <begin position="332"/>
        <end position="520"/>
    </location>
</feature>
<dbReference type="GO" id="GO:0005783">
    <property type="term" value="C:endoplasmic reticulum"/>
    <property type="evidence" value="ECO:0007669"/>
    <property type="project" value="InterPro"/>
</dbReference>
<dbReference type="Gene3D" id="1.25.40.10">
    <property type="entry name" value="Tetratricopeptide repeat domain"/>
    <property type="match status" value="1"/>
</dbReference>
<evidence type="ECO:0000313" key="10">
    <source>
        <dbReference type="Proteomes" id="UP000828390"/>
    </source>
</evidence>
<evidence type="ECO:0000256" key="1">
    <source>
        <dbReference type="ARBA" id="ARBA00001961"/>
    </source>
</evidence>
<dbReference type="Proteomes" id="UP000828390">
    <property type="component" value="Unassembled WGS sequence"/>
</dbReference>
<evidence type="ECO:0000256" key="2">
    <source>
        <dbReference type="ARBA" id="ARBA00022723"/>
    </source>
</evidence>
<dbReference type="EMBL" id="JAIWYP010000003">
    <property type="protein sequence ID" value="KAH3857517.1"/>
    <property type="molecule type" value="Genomic_DNA"/>
</dbReference>
<evidence type="ECO:0000256" key="6">
    <source>
        <dbReference type="ARBA" id="ARBA00023004"/>
    </source>
</evidence>
<protein>
    <recommendedName>
        <fullName evidence="8">Prolyl 4-hydroxylase alpha subunit domain-containing protein</fullName>
    </recommendedName>
</protein>
<dbReference type="PANTHER" id="PTHR10869:SF244">
    <property type="entry name" value="PROLYL 4-HYDROXYLASE SUBUNIT ALPHA-2"/>
    <property type="match status" value="1"/>
</dbReference>
<reference evidence="9" key="1">
    <citation type="journal article" date="2019" name="bioRxiv">
        <title>The Genome of the Zebra Mussel, Dreissena polymorpha: A Resource for Invasive Species Research.</title>
        <authorList>
            <person name="McCartney M.A."/>
            <person name="Auch B."/>
            <person name="Kono T."/>
            <person name="Mallez S."/>
            <person name="Zhang Y."/>
            <person name="Obille A."/>
            <person name="Becker A."/>
            <person name="Abrahante J.E."/>
            <person name="Garbe J."/>
            <person name="Badalamenti J.P."/>
            <person name="Herman A."/>
            <person name="Mangelson H."/>
            <person name="Liachko I."/>
            <person name="Sullivan S."/>
            <person name="Sone E.D."/>
            <person name="Koren S."/>
            <person name="Silverstein K.A.T."/>
            <person name="Beckman K.B."/>
            <person name="Gohl D.M."/>
        </authorList>
    </citation>
    <scope>NUCLEOTIDE SEQUENCE</scope>
    <source>
        <strain evidence="9">Duluth1</strain>
        <tissue evidence="9">Whole animal</tissue>
    </source>
</reference>
<dbReference type="GO" id="GO:0004656">
    <property type="term" value="F:procollagen-proline 4-dioxygenase activity"/>
    <property type="evidence" value="ECO:0007669"/>
    <property type="project" value="InterPro"/>
</dbReference>
<keyword evidence="4" id="KW-0223">Dioxygenase</keyword>
<comment type="caution">
    <text evidence="9">The sequence shown here is derived from an EMBL/GenBank/DDBJ whole genome shotgun (WGS) entry which is preliminary data.</text>
</comment>
<dbReference type="GO" id="GO:0005506">
    <property type="term" value="F:iron ion binding"/>
    <property type="evidence" value="ECO:0007669"/>
    <property type="project" value="InterPro"/>
</dbReference>
<keyword evidence="10" id="KW-1185">Reference proteome</keyword>
<evidence type="ECO:0000256" key="7">
    <source>
        <dbReference type="SAM" id="SignalP"/>
    </source>
</evidence>
<reference evidence="9" key="2">
    <citation type="submission" date="2020-11" db="EMBL/GenBank/DDBJ databases">
        <authorList>
            <person name="McCartney M.A."/>
            <person name="Auch B."/>
            <person name="Kono T."/>
            <person name="Mallez S."/>
            <person name="Becker A."/>
            <person name="Gohl D.M."/>
            <person name="Silverstein K.A.T."/>
            <person name="Koren S."/>
            <person name="Bechman K.B."/>
            <person name="Herman A."/>
            <person name="Abrahante J.E."/>
            <person name="Garbe J."/>
        </authorList>
    </citation>
    <scope>NUCLEOTIDE SEQUENCE</scope>
    <source>
        <strain evidence="9">Duluth1</strain>
        <tissue evidence="9">Whole animal</tissue>
    </source>
</reference>
<dbReference type="OrthoDB" id="420380at2759"/>
<name>A0A9D4LHM4_DREPO</name>
<keyword evidence="5" id="KW-0560">Oxidoreductase</keyword>
<evidence type="ECO:0000259" key="8">
    <source>
        <dbReference type="SMART" id="SM00702"/>
    </source>
</evidence>
<dbReference type="InterPro" id="IPR006620">
    <property type="entry name" value="Pro_4_hyd_alph"/>
</dbReference>
<proteinExistence type="predicted"/>
<keyword evidence="7" id="KW-0732">Signal</keyword>
<dbReference type="Pfam" id="PF08336">
    <property type="entry name" value="P4Ha_N"/>
    <property type="match status" value="1"/>
</dbReference>